<organism evidence="1 2">
    <name type="scientific">Ceraceosorus bombacis</name>
    <dbReference type="NCBI Taxonomy" id="401625"/>
    <lineage>
        <taxon>Eukaryota</taxon>
        <taxon>Fungi</taxon>
        <taxon>Dikarya</taxon>
        <taxon>Basidiomycota</taxon>
        <taxon>Ustilaginomycotina</taxon>
        <taxon>Exobasidiomycetes</taxon>
        <taxon>Ceraceosorales</taxon>
        <taxon>Ceraceosoraceae</taxon>
        <taxon>Ceraceosorus</taxon>
    </lineage>
</organism>
<reference evidence="1 2" key="1">
    <citation type="submission" date="2014-09" db="EMBL/GenBank/DDBJ databases">
        <authorList>
            <person name="Magalhaes I.L.F."/>
            <person name="Oliveira U."/>
            <person name="Santos F.R."/>
            <person name="Vidigal T.H.D.A."/>
            <person name="Brescovit A.D."/>
            <person name="Santos A.J."/>
        </authorList>
    </citation>
    <scope>NUCLEOTIDE SEQUENCE [LARGE SCALE GENOMIC DNA]</scope>
</reference>
<dbReference type="Proteomes" id="UP000054845">
    <property type="component" value="Unassembled WGS sequence"/>
</dbReference>
<dbReference type="OrthoDB" id="2834394at2759"/>
<dbReference type="EMBL" id="CCYA01000206">
    <property type="protein sequence ID" value="CEH13212.1"/>
    <property type="molecule type" value="Genomic_DNA"/>
</dbReference>
<sequence length="145" mass="15382">MLGLATFTLASPTPAEPAEARDAPSNDCKLGGAGGIQSPAFDSKIATSDEGFKMVFCSGEYFKTSTKSIDVIMLNNANEGGSGITIAKGLKPTTASGYDATLHFNPDDYSTPESKDWTLLVYEHHTSYGASDDTWSTYSQHITVA</sequence>
<proteinExistence type="predicted"/>
<protein>
    <submittedName>
        <fullName evidence="1">Uncharacterized protein</fullName>
    </submittedName>
</protein>
<evidence type="ECO:0000313" key="1">
    <source>
        <dbReference type="EMBL" id="CEH13212.1"/>
    </source>
</evidence>
<evidence type="ECO:0000313" key="2">
    <source>
        <dbReference type="Proteomes" id="UP000054845"/>
    </source>
</evidence>
<keyword evidence="2" id="KW-1185">Reference proteome</keyword>
<accession>A0A0P1BBU8</accession>
<name>A0A0P1BBU8_9BASI</name>
<dbReference type="AlphaFoldDB" id="A0A0P1BBU8"/>